<dbReference type="Pfam" id="PF01068">
    <property type="entry name" value="DNA_ligase_A_M"/>
    <property type="match status" value="1"/>
</dbReference>
<accession>A0A178K354</accession>
<dbReference type="Pfam" id="PF14743">
    <property type="entry name" value="DNA_ligase_OB_2"/>
    <property type="match status" value="1"/>
</dbReference>
<dbReference type="InterPro" id="IPR050326">
    <property type="entry name" value="NAD_dep_DNA_ligaseB"/>
</dbReference>
<evidence type="ECO:0000256" key="5">
    <source>
        <dbReference type="ARBA" id="ARBA00023204"/>
    </source>
</evidence>
<sequence>MQANDLLLSSVQSDLSLNASINDYLISEKLDGIRAFWDGKHFVTRSGNKLNAPEWFVQGFPSIPLDGELWAGRSGFQHVARTVLDTQPKDEDWQRITFMVYDTPTPNMSFADRYQLLHDKITTLNHHHIQVIEQFAVDDIKQLEKRLSQTVEHGGEGLMLHHKKNHYELGRSEQLLKLKEYQDAEAKVIGYEEGKGKYTGMMGAIWVKTADNVTFKIGTGFKDSERESPPPLGSMVNYRYNGKTEKGIPRFARFVRIRNNPDI</sequence>
<comment type="cofactor">
    <cofactor evidence="1">
        <name>a divalent metal cation</name>
        <dbReference type="ChEBI" id="CHEBI:60240"/>
    </cofactor>
</comment>
<dbReference type="CDD" id="cd07896">
    <property type="entry name" value="Adenylation_kDNA_ligase_like"/>
    <property type="match status" value="1"/>
</dbReference>
<dbReference type="GO" id="GO:0006310">
    <property type="term" value="P:DNA recombination"/>
    <property type="evidence" value="ECO:0007669"/>
    <property type="project" value="InterPro"/>
</dbReference>
<dbReference type="GO" id="GO:0006281">
    <property type="term" value="P:DNA repair"/>
    <property type="evidence" value="ECO:0007669"/>
    <property type="project" value="UniProtKB-KW"/>
</dbReference>
<protein>
    <submittedName>
        <fullName evidence="8">ATP-dependent DNA ligase</fullName>
    </submittedName>
</protein>
<dbReference type="GO" id="GO:0006260">
    <property type="term" value="P:DNA replication"/>
    <property type="evidence" value="ECO:0007669"/>
    <property type="project" value="UniProtKB-KW"/>
</dbReference>
<keyword evidence="3" id="KW-0235">DNA replication</keyword>
<dbReference type="Proteomes" id="UP000078503">
    <property type="component" value="Unassembled WGS sequence"/>
</dbReference>
<dbReference type="Gene3D" id="2.40.50.140">
    <property type="entry name" value="Nucleic acid-binding proteins"/>
    <property type="match status" value="1"/>
</dbReference>
<dbReference type="InterPro" id="IPR029319">
    <property type="entry name" value="DNA_ligase_OB"/>
</dbReference>
<evidence type="ECO:0000259" key="7">
    <source>
        <dbReference type="PROSITE" id="PS50160"/>
    </source>
</evidence>
<evidence type="ECO:0000313" key="9">
    <source>
        <dbReference type="Proteomes" id="UP000078503"/>
    </source>
</evidence>
<dbReference type="Gene3D" id="3.30.1490.70">
    <property type="match status" value="1"/>
</dbReference>
<dbReference type="PROSITE" id="PS50160">
    <property type="entry name" value="DNA_LIGASE_A3"/>
    <property type="match status" value="1"/>
</dbReference>
<comment type="caution">
    <text evidence="8">The sequence shown here is derived from an EMBL/GenBank/DDBJ whole genome shotgun (WGS) entry which is preliminary data.</text>
</comment>
<gene>
    <name evidence="8" type="ORF">A3K86_22315</name>
</gene>
<dbReference type="PANTHER" id="PTHR47810:SF1">
    <property type="entry name" value="DNA LIGASE B"/>
    <property type="match status" value="1"/>
</dbReference>
<name>A0A178K354_9GAMM</name>
<dbReference type="STRING" id="858640.A3K86_22315"/>
<keyword evidence="9" id="KW-1185">Reference proteome</keyword>
<keyword evidence="5" id="KW-0234">DNA repair</keyword>
<evidence type="ECO:0000256" key="2">
    <source>
        <dbReference type="ARBA" id="ARBA00022598"/>
    </source>
</evidence>
<dbReference type="InterPro" id="IPR012340">
    <property type="entry name" value="NA-bd_OB-fold"/>
</dbReference>
<organism evidence="8 9">
    <name type="scientific">Photobacterium jeanii</name>
    <dbReference type="NCBI Taxonomy" id="858640"/>
    <lineage>
        <taxon>Bacteria</taxon>
        <taxon>Pseudomonadati</taxon>
        <taxon>Pseudomonadota</taxon>
        <taxon>Gammaproteobacteria</taxon>
        <taxon>Vibrionales</taxon>
        <taxon>Vibrionaceae</taxon>
        <taxon>Photobacterium</taxon>
    </lineage>
</organism>
<evidence type="ECO:0000256" key="4">
    <source>
        <dbReference type="ARBA" id="ARBA00022763"/>
    </source>
</evidence>
<evidence type="ECO:0000256" key="3">
    <source>
        <dbReference type="ARBA" id="ARBA00022705"/>
    </source>
</evidence>
<dbReference type="GO" id="GO:0005524">
    <property type="term" value="F:ATP binding"/>
    <property type="evidence" value="ECO:0007669"/>
    <property type="project" value="InterPro"/>
</dbReference>
<dbReference type="Gene3D" id="3.30.470.30">
    <property type="entry name" value="DNA ligase/mRNA capping enzyme"/>
    <property type="match status" value="1"/>
</dbReference>
<proteinExistence type="predicted"/>
<dbReference type="InterPro" id="IPR012310">
    <property type="entry name" value="DNA_ligase_ATP-dep_cent"/>
</dbReference>
<keyword evidence="2 8" id="KW-0436">Ligase</keyword>
<evidence type="ECO:0000256" key="6">
    <source>
        <dbReference type="ARBA" id="ARBA00034003"/>
    </source>
</evidence>
<keyword evidence="4" id="KW-0227">DNA damage</keyword>
<evidence type="ECO:0000256" key="1">
    <source>
        <dbReference type="ARBA" id="ARBA00001968"/>
    </source>
</evidence>
<dbReference type="SUPFAM" id="SSF50249">
    <property type="entry name" value="Nucleic acid-binding proteins"/>
    <property type="match status" value="1"/>
</dbReference>
<dbReference type="NCBIfam" id="NF006592">
    <property type="entry name" value="PRK09125.1"/>
    <property type="match status" value="1"/>
</dbReference>
<dbReference type="AlphaFoldDB" id="A0A178K354"/>
<comment type="catalytic activity">
    <reaction evidence="6">
        <text>ATP + (deoxyribonucleotide)n-3'-hydroxyl + 5'-phospho-(deoxyribonucleotide)m = (deoxyribonucleotide)n+m + AMP + diphosphate.</text>
        <dbReference type="EC" id="6.5.1.1"/>
    </reaction>
</comment>
<dbReference type="CDD" id="cd08041">
    <property type="entry name" value="OBF_kDNA_ligase_like"/>
    <property type="match status" value="1"/>
</dbReference>
<dbReference type="EMBL" id="LVHF01000033">
    <property type="protein sequence ID" value="OAN11740.1"/>
    <property type="molecule type" value="Genomic_DNA"/>
</dbReference>
<dbReference type="PANTHER" id="PTHR47810">
    <property type="entry name" value="DNA LIGASE"/>
    <property type="match status" value="1"/>
</dbReference>
<dbReference type="SUPFAM" id="SSF56091">
    <property type="entry name" value="DNA ligase/mRNA capping enzyme, catalytic domain"/>
    <property type="match status" value="1"/>
</dbReference>
<feature type="domain" description="ATP-dependent DNA ligase family profile" evidence="7">
    <location>
        <begin position="107"/>
        <end position="211"/>
    </location>
</feature>
<evidence type="ECO:0000313" key="8">
    <source>
        <dbReference type="EMBL" id="OAN11740.1"/>
    </source>
</evidence>
<dbReference type="GO" id="GO:0003910">
    <property type="term" value="F:DNA ligase (ATP) activity"/>
    <property type="evidence" value="ECO:0007669"/>
    <property type="project" value="UniProtKB-EC"/>
</dbReference>
<reference evidence="8 9" key="1">
    <citation type="submission" date="2016-03" db="EMBL/GenBank/DDBJ databases">
        <title>Photobacterium proteolyticum sp. nov. a protease producing bacterium isolated from ocean sediments of Laizhou Bay.</title>
        <authorList>
            <person name="Li Y."/>
        </authorList>
    </citation>
    <scope>NUCLEOTIDE SEQUENCE [LARGE SCALE GENOMIC DNA]</scope>
    <source>
        <strain evidence="8 9">R-40508</strain>
    </source>
</reference>